<dbReference type="GO" id="GO:1990351">
    <property type="term" value="C:transporter complex"/>
    <property type="evidence" value="ECO:0007669"/>
    <property type="project" value="TreeGrafter"/>
</dbReference>
<dbReference type="GO" id="GO:0015920">
    <property type="term" value="P:lipopolysaccharide transport"/>
    <property type="evidence" value="ECO:0007669"/>
    <property type="project" value="InterPro"/>
</dbReference>
<dbReference type="GO" id="GO:0043165">
    <property type="term" value="P:Gram-negative-bacterium-type cell outer membrane assembly"/>
    <property type="evidence" value="ECO:0007669"/>
    <property type="project" value="UniProtKB-UniRule"/>
</dbReference>
<dbReference type="HAMAP" id="MF_01411">
    <property type="entry name" value="LPS_assembly_LptD"/>
    <property type="match status" value="1"/>
</dbReference>
<proteinExistence type="inferred from homology"/>
<evidence type="ECO:0000313" key="4">
    <source>
        <dbReference type="EMBL" id="MBL6818668.1"/>
    </source>
</evidence>
<dbReference type="PANTHER" id="PTHR30189">
    <property type="entry name" value="LPS-ASSEMBLY PROTEIN"/>
    <property type="match status" value="1"/>
</dbReference>
<accession>A0A937I9J6</accession>
<name>A0A937I9J6_9GAMM</name>
<comment type="subunit">
    <text evidence="2">Component of the lipopolysaccharide transport and assembly complex. Interacts with LptE and LptA.</text>
</comment>
<keyword evidence="2" id="KW-0472">Membrane</keyword>
<gene>
    <name evidence="2" type="primary">lptD</name>
    <name evidence="4" type="ORF">ISQ64_04620</name>
</gene>
<dbReference type="Proteomes" id="UP000711391">
    <property type="component" value="Unassembled WGS sequence"/>
</dbReference>
<dbReference type="AlphaFoldDB" id="A0A937I9J6"/>
<comment type="caution">
    <text evidence="2">Lacks conserved residue(s) required for the propagation of feature annotation.</text>
</comment>
<organism evidence="4 5">
    <name type="scientific">SAR86 cluster bacterium</name>
    <dbReference type="NCBI Taxonomy" id="2030880"/>
    <lineage>
        <taxon>Bacteria</taxon>
        <taxon>Pseudomonadati</taxon>
        <taxon>Pseudomonadota</taxon>
        <taxon>Gammaproteobacteria</taxon>
        <taxon>SAR86 cluster</taxon>
    </lineage>
</organism>
<evidence type="ECO:0000259" key="3">
    <source>
        <dbReference type="Pfam" id="PF04453"/>
    </source>
</evidence>
<evidence type="ECO:0000256" key="2">
    <source>
        <dbReference type="HAMAP-Rule" id="MF_01411"/>
    </source>
</evidence>
<dbReference type="Pfam" id="PF04453">
    <property type="entry name" value="LptD"/>
    <property type="match status" value="1"/>
</dbReference>
<keyword evidence="2" id="KW-0732">Signal</keyword>
<reference evidence="4" key="1">
    <citation type="submission" date="2020-10" db="EMBL/GenBank/DDBJ databases">
        <title>Microbiome of the Black Sea water column analyzed by genome centric metagenomics.</title>
        <authorList>
            <person name="Cabello-Yeves P.J."/>
            <person name="Callieri C."/>
            <person name="Picazo A."/>
            <person name="Mehrshad M."/>
            <person name="Haro-Moreno J.M."/>
            <person name="Roda-Garcia J."/>
            <person name="Dzembekova N."/>
            <person name="Slabakova V."/>
            <person name="Slabakova N."/>
            <person name="Moncheva S."/>
            <person name="Rodriguez-Valera F."/>
        </authorList>
    </citation>
    <scope>NUCLEOTIDE SEQUENCE</scope>
    <source>
        <strain evidence="4">BS307-5m-G50</strain>
    </source>
</reference>
<dbReference type="InterPro" id="IPR020889">
    <property type="entry name" value="LipoPS_assembly_LptD"/>
</dbReference>
<feature type="domain" description="LptD C-terminal" evidence="3">
    <location>
        <begin position="304"/>
        <end position="651"/>
    </location>
</feature>
<comment type="function">
    <text evidence="2">Together with LptE, is involved in the assembly of lipopolysaccharide (LPS) at the surface of the outer membrane.</text>
</comment>
<dbReference type="InterPro" id="IPR050218">
    <property type="entry name" value="LptD"/>
</dbReference>
<evidence type="ECO:0000313" key="5">
    <source>
        <dbReference type="Proteomes" id="UP000711391"/>
    </source>
</evidence>
<dbReference type="InterPro" id="IPR007543">
    <property type="entry name" value="LptD_C"/>
</dbReference>
<comment type="subcellular location">
    <subcellularLocation>
        <location evidence="2">Cell outer membrane</location>
    </subcellularLocation>
</comment>
<dbReference type="EMBL" id="JADHQD010000039">
    <property type="protein sequence ID" value="MBL6818668.1"/>
    <property type="molecule type" value="Genomic_DNA"/>
</dbReference>
<comment type="caution">
    <text evidence="4">The sequence shown here is derived from an EMBL/GenBank/DDBJ whole genome shotgun (WGS) entry which is preliminary data.</text>
</comment>
<comment type="similarity">
    <text evidence="2">Belongs to the LptD family.</text>
</comment>
<sequence>MKRFALTLPIFMGSLLMNPIKGDFLVDGVLTKTAESDKNTCISYVPKIGSVKEGEDINIDSDKFQITEDKRLILYGNVQLDFVDGLLRSQNAELDRENGRVQFSNKGEIFLKDYYFNALKGYLNKDDNSISLNNGMVFSQERNLVFNFDYLTGILDEKILLTNASMSSCADPSSGWILEAEEIALDSTANRGLAKNIKIKAAGNTIFAFPYIPFATSDERMSGFLEPSISYSSDGIDLMIPYYKVISERSDFTVAPRHIAKRGSGFEFNYRSLHGNDSSLRNLDLIYFDKDDELKNEYLKENYSRWAYKYNDTFNFLFTNISIDWSKASDALLLRDIPGDITSIGYQRSQNLNQNISVETKLKNIEINVEHQSYQSLNPILSNGYTKSIGINLNYFKNFGGLSIKERLNIANFNADKIHGYYGYQVHGDSLLRVIENPTEGKRIYSDLSISKRTQIRGINLNSSFGLTSIIYDLNRYSTKSKNVTIPNALLDLSSVFISYKKNGHHILEPKLILGYTGFKNQKNNPIFDSNEISFENDLFQNSRFSGMDRIGDQNFYALSLGYKNINNNKNNIILRVSKKYYLKDRKVFMNHSMIAIDEDPLLISGTWMPNNKTLIDSYAGYTHGNNDLQLGGLTIKQKLDFGLIGYAKKYRKIAGDFNIEMDYSELFADIDINPSFKLIAQLKRDDSTKKNIESLFGIEYKNCCLALRITTSDRNYSKYNLNQEILYPHLADAWDNIISIESKSRINFEFELKGLNSSFDRVNRLLNNSLFKN</sequence>
<keyword evidence="1 2" id="KW-0998">Cell outer membrane</keyword>
<evidence type="ECO:0000256" key="1">
    <source>
        <dbReference type="ARBA" id="ARBA00023237"/>
    </source>
</evidence>
<dbReference type="PANTHER" id="PTHR30189:SF1">
    <property type="entry name" value="LPS-ASSEMBLY PROTEIN LPTD"/>
    <property type="match status" value="1"/>
</dbReference>
<protein>
    <recommendedName>
        <fullName evidence="2">LPS-assembly protein LptD</fullName>
    </recommendedName>
</protein>
<dbReference type="GO" id="GO:0009279">
    <property type="term" value="C:cell outer membrane"/>
    <property type="evidence" value="ECO:0007669"/>
    <property type="project" value="UniProtKB-SubCell"/>
</dbReference>